<gene>
    <name evidence="1" type="ORF">BV25DRAFT_1802125</name>
</gene>
<keyword evidence="2" id="KW-1185">Reference proteome</keyword>
<proteinExistence type="predicted"/>
<comment type="caution">
    <text evidence="1">The sequence shown here is derived from an EMBL/GenBank/DDBJ whole genome shotgun (WGS) entry which is preliminary data.</text>
</comment>
<dbReference type="Proteomes" id="UP000814140">
    <property type="component" value="Unassembled WGS sequence"/>
</dbReference>
<evidence type="ECO:0000313" key="2">
    <source>
        <dbReference type="Proteomes" id="UP000814140"/>
    </source>
</evidence>
<dbReference type="EMBL" id="MU277203">
    <property type="protein sequence ID" value="KAI0063399.1"/>
    <property type="molecule type" value="Genomic_DNA"/>
</dbReference>
<protein>
    <submittedName>
        <fullName evidence="1">Phospholipase A-2-activating protein</fullName>
    </submittedName>
</protein>
<name>A0ACB8T3H8_9AGAM</name>
<reference evidence="1" key="1">
    <citation type="submission" date="2021-03" db="EMBL/GenBank/DDBJ databases">
        <authorList>
            <consortium name="DOE Joint Genome Institute"/>
            <person name="Ahrendt S."/>
            <person name="Looney B.P."/>
            <person name="Miyauchi S."/>
            <person name="Morin E."/>
            <person name="Drula E."/>
            <person name="Courty P.E."/>
            <person name="Chicoki N."/>
            <person name="Fauchery L."/>
            <person name="Kohler A."/>
            <person name="Kuo A."/>
            <person name="Labutti K."/>
            <person name="Pangilinan J."/>
            <person name="Lipzen A."/>
            <person name="Riley R."/>
            <person name="Andreopoulos W."/>
            <person name="He G."/>
            <person name="Johnson J."/>
            <person name="Barry K.W."/>
            <person name="Grigoriev I.V."/>
            <person name="Nagy L."/>
            <person name="Hibbett D."/>
            <person name="Henrissat B."/>
            <person name="Matheny P.B."/>
            <person name="Labbe J."/>
            <person name="Martin F."/>
        </authorList>
    </citation>
    <scope>NUCLEOTIDE SEQUENCE</scope>
    <source>
        <strain evidence="1">HHB10654</strain>
    </source>
</reference>
<accession>A0ACB8T3H8</accession>
<evidence type="ECO:0000313" key="1">
    <source>
        <dbReference type="EMBL" id="KAI0063399.1"/>
    </source>
</evidence>
<organism evidence="1 2">
    <name type="scientific">Artomyces pyxidatus</name>
    <dbReference type="NCBI Taxonomy" id="48021"/>
    <lineage>
        <taxon>Eukaryota</taxon>
        <taxon>Fungi</taxon>
        <taxon>Dikarya</taxon>
        <taxon>Basidiomycota</taxon>
        <taxon>Agaricomycotina</taxon>
        <taxon>Agaricomycetes</taxon>
        <taxon>Russulales</taxon>
        <taxon>Auriscalpiaceae</taxon>
        <taxon>Artomyces</taxon>
    </lineage>
</organism>
<reference evidence="1" key="2">
    <citation type="journal article" date="2022" name="New Phytol.">
        <title>Evolutionary transition to the ectomycorrhizal habit in the genomes of a hyperdiverse lineage of mushroom-forming fungi.</title>
        <authorList>
            <person name="Looney B."/>
            <person name="Miyauchi S."/>
            <person name="Morin E."/>
            <person name="Drula E."/>
            <person name="Courty P.E."/>
            <person name="Kohler A."/>
            <person name="Kuo A."/>
            <person name="LaButti K."/>
            <person name="Pangilinan J."/>
            <person name="Lipzen A."/>
            <person name="Riley R."/>
            <person name="Andreopoulos W."/>
            <person name="He G."/>
            <person name="Johnson J."/>
            <person name="Nolan M."/>
            <person name="Tritt A."/>
            <person name="Barry K.W."/>
            <person name="Grigoriev I.V."/>
            <person name="Nagy L.G."/>
            <person name="Hibbett D."/>
            <person name="Henrissat B."/>
            <person name="Matheny P.B."/>
            <person name="Labbe J."/>
            <person name="Martin F.M."/>
        </authorList>
    </citation>
    <scope>NUCLEOTIDE SEQUENCE</scope>
    <source>
        <strain evidence="1">HHB10654</strain>
    </source>
</reference>
<sequence length="814" mass="87523">MSFKLSATLLSHSADVKAVASPTNDLILSASRDATTISWIKSDSRSFSPAATFRAGSRYVNSVAYLPPTPEAPHGYAVTGGQDAIINVWILGSSSSEPSYTLVGHADNVCALYTKPDGTIVSGSWDKTAKVWKNFSQASDLVGHAQSVWTVLAAEGDEYLTGSADKTIKLWRQNKCLRTYHGHKDAVRSLALLTDIGFASASNDSEIIIWTFEGDVVHSLSAHTSFVYSLALLPSGDIVSGGEDRSLRIWRDGECSQTIVHPAISVWSVSVMPNGDIVTGASDGSVRVFSEVEERWAPADELKAFDDQVASQALPSQQIGDVKKSDLPGLDALFVPGHKPDEVKMVRNGALVEAHQWDSASGKWQKIGEVVDAVGPGRKQLHEGKEYDYVFDVDIQDGVPPLKLPYNVTENPYAAAQRFLESNELPMSYLDQVVQFIEKNTAGVNIGTGGDEYVDPYTGASRYRGSGTSAPAAASAYSDPFTGASRYISSNPTTPSAPAATYSDPFTGSARYVAGAPPSTSKPSAPQPSVIPVSKTLSFRQANVSAMQGKLYQFDQALRSEISTSALAMYPDEVGQLEEAFTFLSQSIAGMAPSPPLTHSHIETVVNILDRWPASQRFPVLDLARLISGFCSELVDSAGYRTIFFDALIKASELTQDGTLPSSKAKETNVLLALRTIANAFQEKTTLGDGAWAKKILSILGEAPYPAFTKAQRLALSTVLFNFSCIALHERVEASLRALHLRIIDQVLRTERGDAEVVYRALVGLGNVLYAAKNQEYPLEAAQLSEVRDSVAPLPSAFPDGRINGVAGEVLALI</sequence>